<protein>
    <recommendedName>
        <fullName evidence="1">diguanylate cyclase</fullName>
        <ecNumber evidence="1">2.7.7.65</ecNumber>
    </recommendedName>
</protein>
<dbReference type="InterPro" id="IPR035965">
    <property type="entry name" value="PAS-like_dom_sf"/>
</dbReference>
<accession>A0A4V2JFT7</accession>
<dbReference type="EMBL" id="SIXI01000002">
    <property type="protein sequence ID" value="TBO32576.1"/>
    <property type="molecule type" value="Genomic_DNA"/>
</dbReference>
<dbReference type="GO" id="GO:0043709">
    <property type="term" value="P:cell adhesion involved in single-species biofilm formation"/>
    <property type="evidence" value="ECO:0007669"/>
    <property type="project" value="TreeGrafter"/>
</dbReference>
<dbReference type="InterPro" id="IPR043128">
    <property type="entry name" value="Rev_trsase/Diguanyl_cyclase"/>
</dbReference>
<dbReference type="InterPro" id="IPR013656">
    <property type="entry name" value="PAS_4"/>
</dbReference>
<evidence type="ECO:0000313" key="7">
    <source>
        <dbReference type="EMBL" id="TBO32576.1"/>
    </source>
</evidence>
<comment type="catalytic activity">
    <reaction evidence="2">
        <text>2 GTP = 3',3'-c-di-GMP + 2 diphosphate</text>
        <dbReference type="Rhea" id="RHEA:24898"/>
        <dbReference type="ChEBI" id="CHEBI:33019"/>
        <dbReference type="ChEBI" id="CHEBI:37565"/>
        <dbReference type="ChEBI" id="CHEBI:58805"/>
        <dbReference type="EC" id="2.7.7.65"/>
    </reaction>
</comment>
<dbReference type="CDD" id="cd00130">
    <property type="entry name" value="PAS"/>
    <property type="match status" value="1"/>
</dbReference>
<feature type="domain" description="PAC" evidence="5">
    <location>
        <begin position="268"/>
        <end position="320"/>
    </location>
</feature>
<gene>
    <name evidence="7" type="ORF">EYS42_05140</name>
</gene>
<evidence type="ECO:0000256" key="2">
    <source>
        <dbReference type="ARBA" id="ARBA00034247"/>
    </source>
</evidence>
<dbReference type="PANTHER" id="PTHR45138:SF9">
    <property type="entry name" value="DIGUANYLATE CYCLASE DGCM-RELATED"/>
    <property type="match status" value="1"/>
</dbReference>
<evidence type="ECO:0000259" key="6">
    <source>
        <dbReference type="PROSITE" id="PS50887"/>
    </source>
</evidence>
<dbReference type="Gene3D" id="3.30.450.20">
    <property type="entry name" value="PAS domain"/>
    <property type="match status" value="1"/>
</dbReference>
<proteinExistence type="predicted"/>
<name>A0A4V2JFT7_9BURK</name>
<dbReference type="SUPFAM" id="SSF55073">
    <property type="entry name" value="Nucleotide cyclase"/>
    <property type="match status" value="1"/>
</dbReference>
<evidence type="ECO:0000313" key="8">
    <source>
        <dbReference type="Proteomes" id="UP000292120"/>
    </source>
</evidence>
<dbReference type="NCBIfam" id="TIGR00254">
    <property type="entry name" value="GGDEF"/>
    <property type="match status" value="1"/>
</dbReference>
<sequence>MRLPQFKFLHFSPTTRITLGLISLLVGLLMVLDLVFKLLPDQRSITLAVREQVSVHLALQVRQMLAESPQPQRLVNLFDQVVSQSDDVRSVGVRMVNGKLVAQTLQHPTAWQQPAGGLSTITHVVVPLNTPQGRWGQLEVAFTSPWATTLIGFLQQPTVQLVGLLSAACFVAFYLYLRRVLQHLDPSKAIPERVRVAFDTLTEGLIVLDLDGHMLMVNEAFRNLHPSAASASLLGKKIGHQAWLLDGIRGQHDSPPWQQAIESPEPIIGVEVDLSTPDGSHRRVLMNCAAIKDAAGNPRGCLVTLDDVTALDRANAQLRQTLSELHASRDKIQQQNDELQKLANCDPMTGCFNRRAFFNRAHELMTQAQAGGEPLSCLMSDIDKFKNFNDTYGHAVGDLVIQQVSRLLKRAMRPEDVLCRYGGEEFCILLPGMKLDQAARVAESIRAAIEAEAGSSITEVPNLRITSSFGVAQLGKGGALTLEQLIDRADQGLYVAKESGRNQVQSLEWQEAKV</sequence>
<dbReference type="GO" id="GO:1902201">
    <property type="term" value="P:negative regulation of bacterial-type flagellum-dependent cell motility"/>
    <property type="evidence" value="ECO:0007669"/>
    <property type="project" value="TreeGrafter"/>
</dbReference>
<organism evidence="7 8">
    <name type="scientific">Aquabacterium lacunae</name>
    <dbReference type="NCBI Taxonomy" id="2528630"/>
    <lineage>
        <taxon>Bacteria</taxon>
        <taxon>Pseudomonadati</taxon>
        <taxon>Pseudomonadota</taxon>
        <taxon>Betaproteobacteria</taxon>
        <taxon>Burkholderiales</taxon>
        <taxon>Aquabacterium</taxon>
    </lineage>
</organism>
<evidence type="ECO:0000256" key="1">
    <source>
        <dbReference type="ARBA" id="ARBA00012528"/>
    </source>
</evidence>
<feature type="transmembrane region" description="Helical" evidence="4">
    <location>
        <begin position="17"/>
        <end position="36"/>
    </location>
</feature>
<dbReference type="Pfam" id="PF08448">
    <property type="entry name" value="PAS_4"/>
    <property type="match status" value="1"/>
</dbReference>
<feature type="domain" description="GGDEF" evidence="6">
    <location>
        <begin position="373"/>
        <end position="509"/>
    </location>
</feature>
<reference evidence="7 8" key="1">
    <citation type="submission" date="2019-02" db="EMBL/GenBank/DDBJ databases">
        <title>Aquabacterium sp. strain KMB7.</title>
        <authorList>
            <person name="Chen W.-M."/>
        </authorList>
    </citation>
    <scope>NUCLEOTIDE SEQUENCE [LARGE SCALE GENOMIC DNA]</scope>
    <source>
        <strain evidence="7 8">KMB7</strain>
    </source>
</reference>
<keyword evidence="4" id="KW-1133">Transmembrane helix</keyword>
<dbReference type="InterPro" id="IPR029787">
    <property type="entry name" value="Nucleotide_cyclase"/>
</dbReference>
<comment type="caution">
    <text evidence="7">The sequence shown here is derived from an EMBL/GenBank/DDBJ whole genome shotgun (WGS) entry which is preliminary data.</text>
</comment>
<dbReference type="PROSITE" id="PS50113">
    <property type="entry name" value="PAC"/>
    <property type="match status" value="1"/>
</dbReference>
<dbReference type="NCBIfam" id="TIGR00229">
    <property type="entry name" value="sensory_box"/>
    <property type="match status" value="1"/>
</dbReference>
<dbReference type="EC" id="2.7.7.65" evidence="1"/>
<dbReference type="RefSeq" id="WP_130966788.1">
    <property type="nucleotide sequence ID" value="NZ_SIXI01000002.1"/>
</dbReference>
<dbReference type="CDD" id="cd01949">
    <property type="entry name" value="GGDEF"/>
    <property type="match status" value="1"/>
</dbReference>
<dbReference type="Pfam" id="PF00990">
    <property type="entry name" value="GGDEF"/>
    <property type="match status" value="1"/>
</dbReference>
<evidence type="ECO:0000256" key="3">
    <source>
        <dbReference type="SAM" id="Coils"/>
    </source>
</evidence>
<dbReference type="SUPFAM" id="SSF55785">
    <property type="entry name" value="PYP-like sensor domain (PAS domain)"/>
    <property type="match status" value="1"/>
</dbReference>
<dbReference type="InterPro" id="IPR000700">
    <property type="entry name" value="PAS-assoc_C"/>
</dbReference>
<dbReference type="GO" id="GO:0005886">
    <property type="term" value="C:plasma membrane"/>
    <property type="evidence" value="ECO:0007669"/>
    <property type="project" value="TreeGrafter"/>
</dbReference>
<dbReference type="SMART" id="SM00267">
    <property type="entry name" value="GGDEF"/>
    <property type="match status" value="1"/>
</dbReference>
<keyword evidence="4" id="KW-0812">Transmembrane</keyword>
<feature type="coiled-coil region" evidence="3">
    <location>
        <begin position="311"/>
        <end position="342"/>
    </location>
</feature>
<dbReference type="Proteomes" id="UP000292120">
    <property type="component" value="Unassembled WGS sequence"/>
</dbReference>
<dbReference type="GO" id="GO:0052621">
    <property type="term" value="F:diguanylate cyclase activity"/>
    <property type="evidence" value="ECO:0007669"/>
    <property type="project" value="UniProtKB-EC"/>
</dbReference>
<evidence type="ECO:0000259" key="5">
    <source>
        <dbReference type="PROSITE" id="PS50113"/>
    </source>
</evidence>
<dbReference type="InterPro" id="IPR000160">
    <property type="entry name" value="GGDEF_dom"/>
</dbReference>
<dbReference type="OrthoDB" id="9813903at2"/>
<keyword evidence="8" id="KW-1185">Reference proteome</keyword>
<dbReference type="FunFam" id="3.30.70.270:FF:000001">
    <property type="entry name" value="Diguanylate cyclase domain protein"/>
    <property type="match status" value="1"/>
</dbReference>
<dbReference type="PROSITE" id="PS50887">
    <property type="entry name" value="GGDEF"/>
    <property type="match status" value="1"/>
</dbReference>
<dbReference type="Gene3D" id="3.30.70.270">
    <property type="match status" value="1"/>
</dbReference>
<keyword evidence="3" id="KW-0175">Coiled coil</keyword>
<dbReference type="InterPro" id="IPR050469">
    <property type="entry name" value="Diguanylate_Cyclase"/>
</dbReference>
<dbReference type="AlphaFoldDB" id="A0A4V2JFT7"/>
<dbReference type="InterPro" id="IPR000014">
    <property type="entry name" value="PAS"/>
</dbReference>
<evidence type="ECO:0000256" key="4">
    <source>
        <dbReference type="SAM" id="Phobius"/>
    </source>
</evidence>
<keyword evidence="4" id="KW-0472">Membrane</keyword>
<dbReference type="PANTHER" id="PTHR45138">
    <property type="entry name" value="REGULATORY COMPONENTS OF SENSORY TRANSDUCTION SYSTEM"/>
    <property type="match status" value="1"/>
</dbReference>